<accession>A0A851MB70</accession>
<dbReference type="GO" id="GO:0005886">
    <property type="term" value="C:plasma membrane"/>
    <property type="evidence" value="ECO:0007669"/>
    <property type="project" value="UniProtKB-SubCell"/>
</dbReference>
<dbReference type="PANTHER" id="PTHR26452">
    <property type="entry name" value="OLFACTORY RECEPTOR"/>
    <property type="match status" value="1"/>
</dbReference>
<dbReference type="AlphaFoldDB" id="A0A851MB70"/>
<keyword evidence="5 9" id="KW-1133">Transmembrane helix</keyword>
<dbReference type="GO" id="GO:0004930">
    <property type="term" value="F:G protein-coupled receptor activity"/>
    <property type="evidence" value="ECO:0007669"/>
    <property type="project" value="UniProtKB-KW"/>
</dbReference>
<dbReference type="SUPFAM" id="SSF81321">
    <property type="entry name" value="Family A G protein-coupled receptor-like"/>
    <property type="match status" value="1"/>
</dbReference>
<evidence type="ECO:0000256" key="3">
    <source>
        <dbReference type="ARBA" id="ARBA00022692"/>
    </source>
</evidence>
<evidence type="ECO:0000256" key="8">
    <source>
        <dbReference type="ARBA" id="ARBA00023170"/>
    </source>
</evidence>
<evidence type="ECO:0000259" key="10">
    <source>
        <dbReference type="PROSITE" id="PS50262"/>
    </source>
</evidence>
<keyword evidence="2" id="KW-1003">Cell membrane</keyword>
<keyword evidence="3 9" id="KW-0812">Transmembrane</keyword>
<comment type="caution">
    <text evidence="11">The sequence shown here is derived from an EMBL/GenBank/DDBJ whole genome shotgun (WGS) entry which is preliminary data.</text>
</comment>
<feature type="transmembrane region" description="Helical" evidence="9">
    <location>
        <begin position="77"/>
        <end position="95"/>
    </location>
</feature>
<dbReference type="PROSITE" id="PS00237">
    <property type="entry name" value="G_PROTEIN_RECEP_F1_1"/>
    <property type="match status" value="1"/>
</dbReference>
<evidence type="ECO:0000313" key="11">
    <source>
        <dbReference type="EMBL" id="NXC24554.1"/>
    </source>
</evidence>
<evidence type="ECO:0000256" key="9">
    <source>
        <dbReference type="SAM" id="Phobius"/>
    </source>
</evidence>
<keyword evidence="4" id="KW-0716">Sensory transduction</keyword>
<evidence type="ECO:0000256" key="5">
    <source>
        <dbReference type="ARBA" id="ARBA00022989"/>
    </source>
</evidence>
<gene>
    <name evidence="11" type="primary">Or14i1</name>
    <name evidence="11" type="ORF">CAMPRO_R11936</name>
</gene>
<sequence>MLNLSLSDLGCICTTVPKAMHNSLWDSTTISYMGCAAQIFLLLFYSTELSLLTIMCYNRYLPLCKPLPYGTLLGSRACAHMAAAAWASGFIYSLLHT</sequence>
<feature type="non-terminal residue" evidence="11">
    <location>
        <position position="1"/>
    </location>
</feature>
<dbReference type="OrthoDB" id="5967898at2759"/>
<keyword evidence="8" id="KW-0675">Receptor</keyword>
<dbReference type="InterPro" id="IPR050516">
    <property type="entry name" value="Olfactory_GPCR"/>
</dbReference>
<comment type="subcellular location">
    <subcellularLocation>
        <location evidence="1">Cell membrane</location>
        <topology evidence="1">Multi-pass membrane protein</topology>
    </subcellularLocation>
</comment>
<evidence type="ECO:0000256" key="6">
    <source>
        <dbReference type="ARBA" id="ARBA00023040"/>
    </source>
</evidence>
<organism evidence="11 12">
    <name type="scientific">Campylorhamphus procurvoides</name>
    <dbReference type="NCBI Taxonomy" id="190295"/>
    <lineage>
        <taxon>Eukaryota</taxon>
        <taxon>Metazoa</taxon>
        <taxon>Chordata</taxon>
        <taxon>Craniata</taxon>
        <taxon>Vertebrata</taxon>
        <taxon>Euteleostomi</taxon>
        <taxon>Archelosauria</taxon>
        <taxon>Archosauria</taxon>
        <taxon>Dinosauria</taxon>
        <taxon>Saurischia</taxon>
        <taxon>Theropoda</taxon>
        <taxon>Coelurosauria</taxon>
        <taxon>Aves</taxon>
        <taxon>Neognathae</taxon>
        <taxon>Neoaves</taxon>
        <taxon>Telluraves</taxon>
        <taxon>Australaves</taxon>
        <taxon>Passeriformes</taxon>
        <taxon>Dendrocolaptidae</taxon>
        <taxon>Campylorhamphus</taxon>
    </lineage>
</organism>
<feature type="domain" description="G-protein coupled receptors family 1 profile" evidence="10">
    <location>
        <begin position="1"/>
        <end position="97"/>
    </location>
</feature>
<feature type="non-terminal residue" evidence="11">
    <location>
        <position position="97"/>
    </location>
</feature>
<dbReference type="Gene3D" id="1.20.1070.10">
    <property type="entry name" value="Rhodopsin 7-helix transmembrane proteins"/>
    <property type="match status" value="1"/>
</dbReference>
<evidence type="ECO:0000256" key="7">
    <source>
        <dbReference type="ARBA" id="ARBA00023136"/>
    </source>
</evidence>
<evidence type="ECO:0000256" key="1">
    <source>
        <dbReference type="ARBA" id="ARBA00004651"/>
    </source>
</evidence>
<keyword evidence="4" id="KW-0552">Olfaction</keyword>
<keyword evidence="12" id="KW-1185">Reference proteome</keyword>
<keyword evidence="6" id="KW-0807">Transducer</keyword>
<keyword evidence="7 9" id="KW-0472">Membrane</keyword>
<dbReference type="Pfam" id="PF00001">
    <property type="entry name" value="7tm_1"/>
    <property type="match status" value="1"/>
</dbReference>
<dbReference type="Proteomes" id="UP000614027">
    <property type="component" value="Unassembled WGS sequence"/>
</dbReference>
<reference evidence="11" key="1">
    <citation type="submission" date="2019-09" db="EMBL/GenBank/DDBJ databases">
        <title>Bird 10,000 Genomes (B10K) Project - Family phase.</title>
        <authorList>
            <person name="Zhang G."/>
        </authorList>
    </citation>
    <scope>NUCLEOTIDE SEQUENCE</scope>
    <source>
        <strain evidence="11">B10K-DU-001-09</strain>
        <tissue evidence="11">Muscle</tissue>
    </source>
</reference>
<name>A0A851MB70_9DEND</name>
<protein>
    <submittedName>
        <fullName evidence="11">O14I1 protein</fullName>
    </submittedName>
</protein>
<dbReference type="InterPro" id="IPR017452">
    <property type="entry name" value="GPCR_Rhodpsn_7TM"/>
</dbReference>
<evidence type="ECO:0000313" key="12">
    <source>
        <dbReference type="Proteomes" id="UP000614027"/>
    </source>
</evidence>
<dbReference type="PROSITE" id="PS50262">
    <property type="entry name" value="G_PROTEIN_RECEP_F1_2"/>
    <property type="match status" value="1"/>
</dbReference>
<evidence type="ECO:0000256" key="4">
    <source>
        <dbReference type="ARBA" id="ARBA00022725"/>
    </source>
</evidence>
<dbReference type="InterPro" id="IPR000276">
    <property type="entry name" value="GPCR_Rhodpsn"/>
</dbReference>
<dbReference type="EMBL" id="WBMV01000639">
    <property type="protein sequence ID" value="NXC24554.1"/>
    <property type="molecule type" value="Genomic_DNA"/>
</dbReference>
<dbReference type="GO" id="GO:0007608">
    <property type="term" value="P:sensory perception of smell"/>
    <property type="evidence" value="ECO:0007669"/>
    <property type="project" value="UniProtKB-KW"/>
</dbReference>
<feature type="transmembrane region" description="Helical" evidence="9">
    <location>
        <begin position="30"/>
        <end position="57"/>
    </location>
</feature>
<keyword evidence="6" id="KW-0297">G-protein coupled receptor</keyword>
<evidence type="ECO:0000256" key="2">
    <source>
        <dbReference type="ARBA" id="ARBA00022475"/>
    </source>
</evidence>
<proteinExistence type="predicted"/>